<gene>
    <name evidence="1" type="ORF">DES36_105145</name>
</gene>
<keyword evidence="2" id="KW-1185">Reference proteome</keyword>
<evidence type="ECO:0000313" key="1">
    <source>
        <dbReference type="EMBL" id="RBP66760.1"/>
    </source>
</evidence>
<dbReference type="AlphaFoldDB" id="A0A366IBE6"/>
<dbReference type="OrthoDB" id="2083418at2"/>
<accession>A0A366IBE6</accession>
<reference evidence="1 2" key="1">
    <citation type="submission" date="2018-06" db="EMBL/GenBank/DDBJ databases">
        <title>Genomic Encyclopedia of Type Strains, Phase IV (KMG-IV): sequencing the most valuable type-strain genomes for metagenomic binning, comparative biology and taxonomic classification.</title>
        <authorList>
            <person name="Goeker M."/>
        </authorList>
    </citation>
    <scope>NUCLEOTIDE SEQUENCE [LARGE SCALE GENOMIC DNA]</scope>
    <source>
        <strain evidence="1 2">DSM 22112</strain>
    </source>
</reference>
<dbReference type="InterPro" id="IPR010813">
    <property type="entry name" value="DUF1413"/>
</dbReference>
<evidence type="ECO:0000313" key="2">
    <source>
        <dbReference type="Proteomes" id="UP000253490"/>
    </source>
</evidence>
<dbReference type="Proteomes" id="UP000253490">
    <property type="component" value="Unassembled WGS sequence"/>
</dbReference>
<sequence>MPVVKLTLSEEYYEKLSEMSKAKNMSIQDFIRDKLFDEDTIFTPEEAVQRALDGRFSDGREFSLPDVYGDDWTIERGPAGVFGKRFYNYIMNGDTRIEFVDMDKYGRRAMYKIKEANNNE</sequence>
<dbReference type="Pfam" id="PF07205">
    <property type="entry name" value="DUF1413"/>
    <property type="match status" value="1"/>
</dbReference>
<proteinExistence type="predicted"/>
<protein>
    <submittedName>
        <fullName evidence="1">Uncharacterized protein DUF1413</fullName>
    </submittedName>
</protein>
<comment type="caution">
    <text evidence="1">The sequence shown here is derived from an EMBL/GenBank/DDBJ whole genome shotgun (WGS) entry which is preliminary data.</text>
</comment>
<dbReference type="RefSeq" id="WP_113920190.1">
    <property type="nucleotide sequence ID" value="NZ_QNRX01000005.1"/>
</dbReference>
<organism evidence="1 2">
    <name type="scientific">Alkalibaculum bacchi</name>
    <dbReference type="NCBI Taxonomy" id="645887"/>
    <lineage>
        <taxon>Bacteria</taxon>
        <taxon>Bacillati</taxon>
        <taxon>Bacillota</taxon>
        <taxon>Clostridia</taxon>
        <taxon>Eubacteriales</taxon>
        <taxon>Eubacteriaceae</taxon>
        <taxon>Alkalibaculum</taxon>
    </lineage>
</organism>
<dbReference type="EMBL" id="QNRX01000005">
    <property type="protein sequence ID" value="RBP66760.1"/>
    <property type="molecule type" value="Genomic_DNA"/>
</dbReference>
<name>A0A366IBE6_9FIRM</name>